<dbReference type="Proteomes" id="UP001152795">
    <property type="component" value="Unassembled WGS sequence"/>
</dbReference>
<comment type="caution">
    <text evidence="1">The sequence shown here is derived from an EMBL/GenBank/DDBJ whole genome shotgun (WGS) entry which is preliminary data.</text>
</comment>
<evidence type="ECO:0000313" key="2">
    <source>
        <dbReference type="Proteomes" id="UP001152795"/>
    </source>
</evidence>
<keyword evidence="2" id="KW-1185">Reference proteome</keyword>
<reference evidence="1" key="1">
    <citation type="submission" date="2020-04" db="EMBL/GenBank/DDBJ databases">
        <authorList>
            <person name="Alioto T."/>
            <person name="Alioto T."/>
            <person name="Gomez Garrido J."/>
        </authorList>
    </citation>
    <scope>NUCLEOTIDE SEQUENCE</scope>
    <source>
        <strain evidence="1">A484AB</strain>
    </source>
</reference>
<proteinExistence type="predicted"/>
<dbReference type="OrthoDB" id="5989470at2759"/>
<sequence>MVRHGLSDLSLIDQNKEKAVQDIVAEVLTTRTAALDAIFTGMNTCDLGTLMRSNPSVTSIVFPSPEDVEDDVKLMKARFKGIDSFDFDTNEKRNPVQWFLDFLEEADKESGMGPYTKYVTLVFRFVIPQSPCDNL</sequence>
<accession>A0A7D9DQK6</accession>
<name>A0A7D9DQK6_PARCT</name>
<dbReference type="AlphaFoldDB" id="A0A7D9DQK6"/>
<protein>
    <submittedName>
        <fullName evidence="1">Uncharacterized protein</fullName>
    </submittedName>
</protein>
<evidence type="ECO:0000313" key="1">
    <source>
        <dbReference type="EMBL" id="CAB3988888.1"/>
    </source>
</evidence>
<dbReference type="EMBL" id="CACRXK020001400">
    <property type="protein sequence ID" value="CAB3988888.1"/>
    <property type="molecule type" value="Genomic_DNA"/>
</dbReference>
<gene>
    <name evidence="1" type="ORF">PACLA_8A005601</name>
</gene>
<organism evidence="1 2">
    <name type="scientific">Paramuricea clavata</name>
    <name type="common">Red gorgonian</name>
    <name type="synonym">Violescent sea-whip</name>
    <dbReference type="NCBI Taxonomy" id="317549"/>
    <lineage>
        <taxon>Eukaryota</taxon>
        <taxon>Metazoa</taxon>
        <taxon>Cnidaria</taxon>
        <taxon>Anthozoa</taxon>
        <taxon>Octocorallia</taxon>
        <taxon>Malacalcyonacea</taxon>
        <taxon>Plexauridae</taxon>
        <taxon>Paramuricea</taxon>
    </lineage>
</organism>